<feature type="domain" description="Restriction endonuclease type IV Mrr" evidence="1">
    <location>
        <begin position="6"/>
        <end position="117"/>
    </location>
</feature>
<reference evidence="2 3" key="1">
    <citation type="submission" date="2016-12" db="EMBL/GenBank/DDBJ databases">
        <authorList>
            <person name="Song W.-J."/>
            <person name="Kurnit D.M."/>
        </authorList>
    </citation>
    <scope>NUCLEOTIDE SEQUENCE [LARGE SCALE GENOMIC DNA]</scope>
    <source>
        <strain evidence="2 3">PCL1601</strain>
    </source>
</reference>
<accession>A0A1Q8ES75</accession>
<dbReference type="GO" id="GO:0015666">
    <property type="term" value="F:restriction endodeoxyribonuclease activity"/>
    <property type="evidence" value="ECO:0007669"/>
    <property type="project" value="TreeGrafter"/>
</dbReference>
<sequence length="280" mass="32147">MQKSKRWYEFQELIAEHFRSLGASASTNVSLEGVRTQHNIDVLVVTKFLGVDVKWIVEAKFWKTNVPKEKVLALRSIVEEVGADRGFLISEKGFQSGAVDAAFRTNVELVTFGDLKERTKNIVQSEMLKAFEARADLLSKRYFSHSKSVRIKYGLRDDPYDFNLKFVGQLFIGMIFAAIERAKENKYPMCVKSLFEIRAGEDVVESYAEFSNWLNVNLNMFDEMLLRAEHAMIIGGDFNPDVEDGNDPDAVEYNRKYQEQMRQVYIVMGKSILSFSDDEV</sequence>
<dbReference type="EMBL" id="MSCT01000009">
    <property type="protein sequence ID" value="OLF54639.1"/>
    <property type="molecule type" value="Genomic_DNA"/>
</dbReference>
<dbReference type="InterPro" id="IPR052906">
    <property type="entry name" value="Type_IV_Methyl-Rstrct_Enzyme"/>
</dbReference>
<dbReference type="SUPFAM" id="SSF52980">
    <property type="entry name" value="Restriction endonuclease-like"/>
    <property type="match status" value="1"/>
</dbReference>
<organism evidence="2 3">
    <name type="scientific">Pseudomonas chlororaphis</name>
    <dbReference type="NCBI Taxonomy" id="587753"/>
    <lineage>
        <taxon>Bacteria</taxon>
        <taxon>Pseudomonadati</taxon>
        <taxon>Pseudomonadota</taxon>
        <taxon>Gammaproteobacteria</taxon>
        <taxon>Pseudomonadales</taxon>
        <taxon>Pseudomonadaceae</taxon>
        <taxon>Pseudomonas</taxon>
    </lineage>
</organism>
<dbReference type="Gene3D" id="3.40.1350.10">
    <property type="match status" value="1"/>
</dbReference>
<comment type="caution">
    <text evidence="2">The sequence shown here is derived from an EMBL/GenBank/DDBJ whole genome shotgun (WGS) entry which is preliminary data.</text>
</comment>
<dbReference type="GO" id="GO:0009307">
    <property type="term" value="P:DNA restriction-modification system"/>
    <property type="evidence" value="ECO:0007669"/>
    <property type="project" value="InterPro"/>
</dbReference>
<dbReference type="InterPro" id="IPR011856">
    <property type="entry name" value="tRNA_endonuc-like_dom_sf"/>
</dbReference>
<evidence type="ECO:0000313" key="3">
    <source>
        <dbReference type="Proteomes" id="UP000185578"/>
    </source>
</evidence>
<dbReference type="PANTHER" id="PTHR30015:SF7">
    <property type="entry name" value="TYPE IV METHYL-DIRECTED RESTRICTION ENZYME ECOKMRR"/>
    <property type="match status" value="1"/>
</dbReference>
<evidence type="ECO:0000259" key="1">
    <source>
        <dbReference type="Pfam" id="PF04471"/>
    </source>
</evidence>
<gene>
    <name evidence="2" type="ORF">BTN82_11615</name>
</gene>
<dbReference type="GO" id="GO:0003677">
    <property type="term" value="F:DNA binding"/>
    <property type="evidence" value="ECO:0007669"/>
    <property type="project" value="InterPro"/>
</dbReference>
<protein>
    <recommendedName>
        <fullName evidence="1">Restriction endonuclease type IV Mrr domain-containing protein</fullName>
    </recommendedName>
</protein>
<evidence type="ECO:0000313" key="2">
    <source>
        <dbReference type="EMBL" id="OLF54639.1"/>
    </source>
</evidence>
<dbReference type="Proteomes" id="UP000185578">
    <property type="component" value="Unassembled WGS sequence"/>
</dbReference>
<name>A0A1Q8ES75_9PSED</name>
<dbReference type="Pfam" id="PF04471">
    <property type="entry name" value="Mrr_cat"/>
    <property type="match status" value="1"/>
</dbReference>
<dbReference type="PANTHER" id="PTHR30015">
    <property type="entry name" value="MRR RESTRICTION SYSTEM PROTEIN"/>
    <property type="match status" value="1"/>
</dbReference>
<dbReference type="InterPro" id="IPR007560">
    <property type="entry name" value="Restrct_endonuc_IV_Mrr"/>
</dbReference>
<proteinExistence type="predicted"/>
<dbReference type="AlphaFoldDB" id="A0A1Q8ES75"/>
<dbReference type="RefSeq" id="WP_075119260.1">
    <property type="nucleotide sequence ID" value="NZ_MSCT01000009.1"/>
</dbReference>
<dbReference type="OrthoDB" id="8456870at2"/>
<dbReference type="InterPro" id="IPR011335">
    <property type="entry name" value="Restrct_endonuc-II-like"/>
</dbReference>